<organism evidence="3 4">
    <name type="scientific">Sunxiuqinia dokdonensis</name>
    <dbReference type="NCBI Taxonomy" id="1409788"/>
    <lineage>
        <taxon>Bacteria</taxon>
        <taxon>Pseudomonadati</taxon>
        <taxon>Bacteroidota</taxon>
        <taxon>Bacteroidia</taxon>
        <taxon>Marinilabiliales</taxon>
        <taxon>Prolixibacteraceae</taxon>
        <taxon>Sunxiuqinia</taxon>
    </lineage>
</organism>
<dbReference type="Proteomes" id="UP000036958">
    <property type="component" value="Unassembled WGS sequence"/>
</dbReference>
<dbReference type="GO" id="GO:0008137">
    <property type="term" value="F:NADH dehydrogenase (ubiquinone) activity"/>
    <property type="evidence" value="ECO:0007669"/>
    <property type="project" value="UniProtKB-UniRule"/>
</dbReference>
<reference evidence="4" key="1">
    <citation type="submission" date="2015-07" db="EMBL/GenBank/DDBJ databases">
        <title>Genome sequencing of Sunxiuqinia dokdonensis strain SK.</title>
        <authorList>
            <person name="Ahn S."/>
            <person name="Kim B.-C."/>
        </authorList>
    </citation>
    <scope>NUCLEOTIDE SEQUENCE [LARGE SCALE GENOMIC DNA]</scope>
    <source>
        <strain evidence="4">SK</strain>
    </source>
</reference>
<keyword evidence="2" id="KW-0520">NAD</keyword>
<keyword evidence="2" id="KW-0812">Transmembrane</keyword>
<dbReference type="AlphaFoldDB" id="A0A0L8V8M5"/>
<comment type="subcellular location">
    <subcellularLocation>
        <location evidence="2">Cell membrane</location>
        <topology evidence="2">Multi-pass membrane protein</topology>
    </subcellularLocation>
</comment>
<comment type="caution">
    <text evidence="3">The sequence shown here is derived from an EMBL/GenBank/DDBJ whole genome shotgun (WGS) entry which is preliminary data.</text>
</comment>
<feature type="transmembrane region" description="Helical" evidence="2">
    <location>
        <begin position="61"/>
        <end position="81"/>
    </location>
</feature>
<dbReference type="GO" id="GO:0048038">
    <property type="term" value="F:quinone binding"/>
    <property type="evidence" value="ECO:0007669"/>
    <property type="project" value="UniProtKB-UniRule"/>
</dbReference>
<sequence>MDLITITFYFLATLTIVFSGIVVFSKNIMHSAFALLFTLFGVAGLYVLLSADFLAITQLMLYIGGILVLIIFGVVLTSRITGIDVRAGSLGKIQLFAAVIITVVIAASLIWMFKSTKWYMAEMKEVNSTVRQIGNELLTNYLLAFEAASMLLLLAIVGAALIARKKH</sequence>
<comment type="function">
    <text evidence="2">NDH-1 shuttles electrons from NADH, via FMN and iron-sulfur (Fe-S) centers, to quinones in the respiratory chain. Couples the redox reaction to proton translocation (for every two electrons transferred, four hydrogen ions are translocated across the cytoplasmic membrane), and thus conserves the redox energy in a proton gradient.</text>
</comment>
<proteinExistence type="inferred from homology"/>
<dbReference type="STRING" id="1409788.NC99_23870"/>
<keyword evidence="2" id="KW-1003">Cell membrane</keyword>
<dbReference type="OrthoDB" id="1078059at2"/>
<dbReference type="RefSeq" id="WP_053183582.1">
    <property type="nucleotide sequence ID" value="NZ_LGIA01000152.1"/>
</dbReference>
<evidence type="ECO:0000313" key="4">
    <source>
        <dbReference type="Proteomes" id="UP000036958"/>
    </source>
</evidence>
<evidence type="ECO:0000313" key="3">
    <source>
        <dbReference type="EMBL" id="KOH44840.1"/>
    </source>
</evidence>
<dbReference type="Pfam" id="PF00499">
    <property type="entry name" value="Oxidored_q3"/>
    <property type="match status" value="1"/>
</dbReference>
<keyword evidence="4" id="KW-1185">Reference proteome</keyword>
<dbReference type="GO" id="GO:0005886">
    <property type="term" value="C:plasma membrane"/>
    <property type="evidence" value="ECO:0007669"/>
    <property type="project" value="UniProtKB-SubCell"/>
</dbReference>
<evidence type="ECO:0000256" key="2">
    <source>
        <dbReference type="RuleBase" id="RU004429"/>
    </source>
</evidence>
<accession>A0A0L8V8M5</accession>
<evidence type="ECO:0000256" key="1">
    <source>
        <dbReference type="ARBA" id="ARBA00005698"/>
    </source>
</evidence>
<dbReference type="InterPro" id="IPR042106">
    <property type="entry name" value="Nuo/plastoQ_OxRdtase_6_NuoJ"/>
</dbReference>
<comment type="similarity">
    <text evidence="1 2">Belongs to the complex I subunit 6 family.</text>
</comment>
<feature type="transmembrane region" description="Helical" evidence="2">
    <location>
        <begin position="141"/>
        <end position="163"/>
    </location>
</feature>
<protein>
    <recommendedName>
        <fullName evidence="2">NADH-quinone oxidoreductase subunit J</fullName>
        <ecNumber evidence="2">7.1.1.-</ecNumber>
    </recommendedName>
</protein>
<gene>
    <name evidence="3" type="ORF">NC99_23870</name>
</gene>
<feature type="transmembrane region" description="Helical" evidence="2">
    <location>
        <begin position="6"/>
        <end position="25"/>
    </location>
</feature>
<dbReference type="PANTHER" id="PTHR33269:SF17">
    <property type="entry name" value="NADH-UBIQUINONE OXIDOREDUCTASE CHAIN 6"/>
    <property type="match status" value="1"/>
</dbReference>
<dbReference type="PANTHER" id="PTHR33269">
    <property type="entry name" value="NADH-UBIQUINONE OXIDOREDUCTASE CHAIN 6"/>
    <property type="match status" value="1"/>
</dbReference>
<feature type="transmembrane region" description="Helical" evidence="2">
    <location>
        <begin position="93"/>
        <end position="113"/>
    </location>
</feature>
<keyword evidence="2" id="KW-0472">Membrane</keyword>
<dbReference type="EMBL" id="LGIA01000152">
    <property type="protein sequence ID" value="KOH44840.1"/>
    <property type="molecule type" value="Genomic_DNA"/>
</dbReference>
<dbReference type="Gene3D" id="1.20.120.1200">
    <property type="entry name" value="NADH-ubiquinone/plastoquinone oxidoreductase chain 6, subunit NuoJ"/>
    <property type="match status" value="1"/>
</dbReference>
<comment type="catalytic activity">
    <reaction evidence="2">
        <text>a quinone + NADH + 5 H(+)(in) = a quinol + NAD(+) + 4 H(+)(out)</text>
        <dbReference type="Rhea" id="RHEA:57888"/>
        <dbReference type="ChEBI" id="CHEBI:15378"/>
        <dbReference type="ChEBI" id="CHEBI:24646"/>
        <dbReference type="ChEBI" id="CHEBI:57540"/>
        <dbReference type="ChEBI" id="CHEBI:57945"/>
        <dbReference type="ChEBI" id="CHEBI:132124"/>
    </reaction>
</comment>
<dbReference type="InterPro" id="IPR001457">
    <property type="entry name" value="NADH_UbQ/plastoQ_OxRdtase_su6"/>
</dbReference>
<dbReference type="EC" id="7.1.1.-" evidence="2"/>
<keyword evidence="2" id="KW-1133">Transmembrane helix</keyword>
<keyword evidence="2" id="KW-0874">Quinone</keyword>
<name>A0A0L8V8M5_9BACT</name>
<feature type="transmembrane region" description="Helical" evidence="2">
    <location>
        <begin position="32"/>
        <end position="49"/>
    </location>
</feature>